<reference evidence="1 2" key="1">
    <citation type="journal article" date="2022" name="G3 (Bethesda)">
        <title>Enemy or ally: a genomic approach to elucidate the lifestyle of Phyllosticta citrichinaensis.</title>
        <authorList>
            <person name="Buijs V.A."/>
            <person name="Groenewald J.Z."/>
            <person name="Haridas S."/>
            <person name="LaButti K.M."/>
            <person name="Lipzen A."/>
            <person name="Martin F.M."/>
            <person name="Barry K."/>
            <person name="Grigoriev I.V."/>
            <person name="Crous P.W."/>
            <person name="Seidl M.F."/>
        </authorList>
    </citation>
    <scope>NUCLEOTIDE SEQUENCE [LARGE SCALE GENOMIC DNA]</scope>
    <source>
        <strain evidence="1 2">CBS 129764</strain>
    </source>
</reference>
<accession>A0ABR1XT41</accession>
<comment type="caution">
    <text evidence="1">The sequence shown here is derived from an EMBL/GenBank/DDBJ whole genome shotgun (WGS) entry which is preliminary data.</text>
</comment>
<protein>
    <submittedName>
        <fullName evidence="1">Uncharacterized protein</fullName>
    </submittedName>
</protein>
<dbReference type="EMBL" id="JBBWUH010000005">
    <property type="protein sequence ID" value="KAK8166353.1"/>
    <property type="molecule type" value="Genomic_DNA"/>
</dbReference>
<name>A0ABR1XT41_9PEZI</name>
<dbReference type="Proteomes" id="UP001456524">
    <property type="component" value="Unassembled WGS sequence"/>
</dbReference>
<keyword evidence="2" id="KW-1185">Reference proteome</keyword>
<sequence length="218" mass="23688">MDVARVPASVCRQHPSPRRPLLVVTASPSTRLDSTRLDSTRFDSTRFDPPLAPSGRRQLPACLPACLLADVRVRVFGPSDNPTPSLPSLILIMRYRNPLPLSDCPETLPLRRCLRFRSPSSSSGNSITPSTQALPCPLHTPLHSCPPRTKTLVSPPAQSPAASCRARETARVRPLHHHVISDAPQHPRLPPHSASWCCLDGQPGSLSLFPFSSSPSCL</sequence>
<evidence type="ECO:0000313" key="2">
    <source>
        <dbReference type="Proteomes" id="UP001456524"/>
    </source>
</evidence>
<proteinExistence type="predicted"/>
<organism evidence="1 2">
    <name type="scientific">Phyllosticta citrichinensis</name>
    <dbReference type="NCBI Taxonomy" id="1130410"/>
    <lineage>
        <taxon>Eukaryota</taxon>
        <taxon>Fungi</taxon>
        <taxon>Dikarya</taxon>
        <taxon>Ascomycota</taxon>
        <taxon>Pezizomycotina</taxon>
        <taxon>Dothideomycetes</taxon>
        <taxon>Dothideomycetes incertae sedis</taxon>
        <taxon>Botryosphaeriales</taxon>
        <taxon>Phyllostictaceae</taxon>
        <taxon>Phyllosticta</taxon>
    </lineage>
</organism>
<evidence type="ECO:0000313" key="1">
    <source>
        <dbReference type="EMBL" id="KAK8166353.1"/>
    </source>
</evidence>
<gene>
    <name evidence="1" type="ORF">IWX90DRAFT_210636</name>
</gene>